<sequence>MKTGNLLIQSLWKNIYLTPSILASGSLLPELHLGKRLICEGSRHDERWVTGGATQVEKTSLRKDNYTAPRLKDKLVHLGLDVDALGNLHKSVHVNFVVKVTNVSNNGVVLHLGHGVSHENSLVSGGGDEDVGKANYLLKSGDGVPLHASLKSADGVDLSHVHNTAVGAHGSSASLANISVSADDGLLSRHHDVGGAHDTVGEGVLAPVQVVEFGLGHGVVDVDGGEEEGAGLLHGVKTVDSGGGLLGHSHAASGDLVPLIGLAGLQETLDDAEHNLELGVVGGVGVGESSVLEELVLGLLSLVDEEGHVSAVVHDDVHAVALAIVLGPGDGVESALPVFLEGFSLPCEDGGALVLSNGGGGVVLGGEDVARAPADVSSEGFEGFDEDGGLDGHVEGSGDAGSFQGLVFHFFSARHEARHLYLGHFDFFAAIVREGNVSDFVISGRHGC</sequence>
<proteinExistence type="predicted"/>
<name>A0A7S1Z6V2_9STRA</name>
<dbReference type="AntiFam" id="ANF00237">
    <property type="entry name" value="Shadow ORF (opposite ahcY)"/>
</dbReference>
<accession>A0A7S1Z6V2</accession>
<reference evidence="1" key="1">
    <citation type="submission" date="2021-01" db="EMBL/GenBank/DDBJ databases">
        <authorList>
            <person name="Corre E."/>
            <person name="Pelletier E."/>
            <person name="Niang G."/>
            <person name="Scheremetjew M."/>
            <person name="Finn R."/>
            <person name="Kale V."/>
            <person name="Holt S."/>
            <person name="Cochrane G."/>
            <person name="Meng A."/>
            <person name="Brown T."/>
            <person name="Cohen L."/>
        </authorList>
    </citation>
    <scope>NUCLEOTIDE SEQUENCE</scope>
    <source>
        <strain evidence="1">Pop2</strain>
    </source>
</reference>
<organism evidence="1">
    <name type="scientific">Ditylum brightwellii</name>
    <dbReference type="NCBI Taxonomy" id="49249"/>
    <lineage>
        <taxon>Eukaryota</taxon>
        <taxon>Sar</taxon>
        <taxon>Stramenopiles</taxon>
        <taxon>Ochrophyta</taxon>
        <taxon>Bacillariophyta</taxon>
        <taxon>Mediophyceae</taxon>
        <taxon>Lithodesmiophycidae</taxon>
        <taxon>Lithodesmiales</taxon>
        <taxon>Lithodesmiaceae</taxon>
        <taxon>Ditylum</taxon>
    </lineage>
</organism>
<dbReference type="AlphaFoldDB" id="A0A7S1Z6V2"/>
<dbReference type="EMBL" id="HBGN01017168">
    <property type="protein sequence ID" value="CAD9329922.1"/>
    <property type="molecule type" value="Transcribed_RNA"/>
</dbReference>
<protein>
    <submittedName>
        <fullName evidence="1">Uncharacterized protein</fullName>
    </submittedName>
</protein>
<gene>
    <name evidence="1" type="ORF">DBRI1063_LOCUS11019</name>
</gene>
<evidence type="ECO:0000313" key="1">
    <source>
        <dbReference type="EMBL" id="CAD9329922.1"/>
    </source>
</evidence>